<gene>
    <name evidence="2" type="ORF">Lsan_0048</name>
</gene>
<evidence type="ECO:0000313" key="2">
    <source>
        <dbReference type="EMBL" id="KTD70366.1"/>
    </source>
</evidence>
<keyword evidence="1" id="KW-0732">Signal</keyword>
<evidence type="ECO:0000256" key="1">
    <source>
        <dbReference type="SAM" id="SignalP"/>
    </source>
</evidence>
<evidence type="ECO:0008006" key="4">
    <source>
        <dbReference type="Google" id="ProtNLM"/>
    </source>
</evidence>
<dbReference type="Proteomes" id="UP000054703">
    <property type="component" value="Unassembled WGS sequence"/>
</dbReference>
<reference evidence="2 3" key="1">
    <citation type="submission" date="2015-11" db="EMBL/GenBank/DDBJ databases">
        <title>Genomic analysis of 38 Legionella species identifies large and diverse effector repertoires.</title>
        <authorList>
            <person name="Burstein D."/>
            <person name="Amaro F."/>
            <person name="Zusman T."/>
            <person name="Lifshitz Z."/>
            <person name="Cohen O."/>
            <person name="Gilbert J.A."/>
            <person name="Pupko T."/>
            <person name="Shuman H.A."/>
            <person name="Segal G."/>
        </authorList>
    </citation>
    <scope>NUCLEOTIDE SEQUENCE [LARGE SCALE GENOMIC DNA]</scope>
    <source>
        <strain evidence="2 3">SC-63-C7</strain>
    </source>
</reference>
<organism evidence="2 3">
    <name type="scientific">Legionella santicrucis</name>
    <dbReference type="NCBI Taxonomy" id="45074"/>
    <lineage>
        <taxon>Bacteria</taxon>
        <taxon>Pseudomonadati</taxon>
        <taxon>Pseudomonadota</taxon>
        <taxon>Gammaproteobacteria</taxon>
        <taxon>Legionellales</taxon>
        <taxon>Legionellaceae</taxon>
        <taxon>Legionella</taxon>
    </lineage>
</organism>
<name>A0A0W0ZNB2_9GAMM</name>
<dbReference type="RefSeq" id="WP_058512540.1">
    <property type="nucleotide sequence ID" value="NZ_CAAAIH010000031.1"/>
</dbReference>
<dbReference type="AlphaFoldDB" id="A0A0W0ZNB2"/>
<dbReference type="STRING" id="45074.Lsan_0048"/>
<feature type="signal peptide" evidence="1">
    <location>
        <begin position="1"/>
        <end position="19"/>
    </location>
</feature>
<protein>
    <recommendedName>
        <fullName evidence="4">Conjugative transfer protein</fullName>
    </recommendedName>
</protein>
<accession>A0A0W0ZNB2</accession>
<proteinExistence type="predicted"/>
<dbReference type="EMBL" id="LNYU01000002">
    <property type="protein sequence ID" value="KTD70366.1"/>
    <property type="molecule type" value="Genomic_DNA"/>
</dbReference>
<dbReference type="PATRIC" id="fig|45074.5.peg.54"/>
<sequence length="85" mass="9361">MNKVFGFIIGLVFCTSACAGHNIFDELPQLNRFDLVSEGDCPAFNTQKRCSDLDSVFYGCKEIPDSLEEAHQRMALDDAQNAGGQ</sequence>
<evidence type="ECO:0000313" key="3">
    <source>
        <dbReference type="Proteomes" id="UP000054703"/>
    </source>
</evidence>
<keyword evidence="3" id="KW-1185">Reference proteome</keyword>
<feature type="chain" id="PRO_5006918867" description="Conjugative transfer protein" evidence="1">
    <location>
        <begin position="20"/>
        <end position="85"/>
    </location>
</feature>
<comment type="caution">
    <text evidence="2">The sequence shown here is derived from an EMBL/GenBank/DDBJ whole genome shotgun (WGS) entry which is preliminary data.</text>
</comment>